<dbReference type="PANTHER" id="PTHR47683:SF2">
    <property type="entry name" value="RNA-BINDING S4 DOMAIN-CONTAINING PROTEIN"/>
    <property type="match status" value="1"/>
</dbReference>
<proteinExistence type="inferred from homology"/>
<dbReference type="SUPFAM" id="SSF55174">
    <property type="entry name" value="Alpha-L RNA-binding motif"/>
    <property type="match status" value="1"/>
</dbReference>
<dbReference type="PROSITE" id="PS01149">
    <property type="entry name" value="PSI_RSU"/>
    <property type="match status" value="1"/>
</dbReference>
<evidence type="ECO:0000256" key="4">
    <source>
        <dbReference type="RuleBase" id="RU003887"/>
    </source>
</evidence>
<evidence type="ECO:0000313" key="7">
    <source>
        <dbReference type="Proteomes" id="UP000245086"/>
    </source>
</evidence>
<dbReference type="EMBL" id="BFBR01000008">
    <property type="protein sequence ID" value="GBF58777.1"/>
    <property type="molecule type" value="Genomic_DNA"/>
</dbReference>
<dbReference type="AlphaFoldDB" id="A0A2P2ECI8"/>
<evidence type="ECO:0000259" key="5">
    <source>
        <dbReference type="Pfam" id="PF00849"/>
    </source>
</evidence>
<dbReference type="InterPro" id="IPR020103">
    <property type="entry name" value="PsdUridine_synth_cat_dom_sf"/>
</dbReference>
<dbReference type="InterPro" id="IPR006145">
    <property type="entry name" value="PsdUridine_synth_RsuA/RluA"/>
</dbReference>
<organism evidence="6 7">
    <name type="scientific">Candidatus Phycosocius bacilliformis</name>
    <dbReference type="NCBI Taxonomy" id="1445552"/>
    <lineage>
        <taxon>Bacteria</taxon>
        <taxon>Pseudomonadati</taxon>
        <taxon>Pseudomonadota</taxon>
        <taxon>Alphaproteobacteria</taxon>
        <taxon>Caulobacterales</taxon>
        <taxon>Caulobacterales incertae sedis</taxon>
        <taxon>Candidatus Phycosocius</taxon>
    </lineage>
</organism>
<dbReference type="NCBIfam" id="TIGR00093">
    <property type="entry name" value="pseudouridine synthase"/>
    <property type="match status" value="1"/>
</dbReference>
<dbReference type="EC" id="5.4.99.-" evidence="4"/>
<dbReference type="InterPro" id="IPR036986">
    <property type="entry name" value="S4_RNA-bd_sf"/>
</dbReference>
<reference evidence="6" key="1">
    <citation type="journal article" date="2018" name="Genome Announc.">
        <title>Draft Genome Sequence of "Candidatus Phycosocius bacilliformis," an Alphaproteobacterial Ectosymbiont of the Hydrocarbon-Producing Green Alga Botryococcus braunii.</title>
        <authorList>
            <person name="Tanabe Y."/>
            <person name="Yamaguchi H."/>
            <person name="Watanabe M.M."/>
        </authorList>
    </citation>
    <scope>NUCLEOTIDE SEQUENCE [LARGE SCALE GENOMIC DNA]</scope>
    <source>
        <strain evidence="6">BOTRYCO-2</strain>
    </source>
</reference>
<dbReference type="Gene3D" id="3.30.70.1560">
    <property type="entry name" value="Alpha-L RNA-binding motif"/>
    <property type="match status" value="1"/>
</dbReference>
<dbReference type="InterPro" id="IPR050343">
    <property type="entry name" value="RsuA_PseudoU_synthase"/>
</dbReference>
<dbReference type="PANTHER" id="PTHR47683">
    <property type="entry name" value="PSEUDOURIDINE SYNTHASE FAMILY PROTEIN-RELATED"/>
    <property type="match status" value="1"/>
</dbReference>
<dbReference type="GO" id="GO:0001522">
    <property type="term" value="P:pseudouridine synthesis"/>
    <property type="evidence" value="ECO:0007669"/>
    <property type="project" value="InterPro"/>
</dbReference>
<comment type="caution">
    <text evidence="6">The sequence shown here is derived from an EMBL/GenBank/DDBJ whole genome shotgun (WGS) entry which is preliminary data.</text>
</comment>
<dbReference type="InterPro" id="IPR042092">
    <property type="entry name" value="PsdUridine_s_RsuA/RluB/E/F_cat"/>
</dbReference>
<dbReference type="OrthoDB" id="9807213at2"/>
<keyword evidence="7" id="KW-1185">Reference proteome</keyword>
<sequence>MSGTEVSKKVASVRLDRLLANMGYGSRRDIGLMAKAGWLQLDGMVLTDETQRLSLSADLAERLTIKGRRIDPLPGMVVMLHKPVGVTCSRKEAGTLIYELLPDRWRVREPALSTVGRLDKDTSGLILLTDDGDLLHRIISPRHHMPKRYQVTLARPLSGEEGPRFAAGDLMLDGETKPLLPAELTVTGLQTASLILHEGRYHQVRRMFAALGNHVAALHRDRIGGLDLPEDLPAGQHRLLGPDDVSRLFAG</sequence>
<dbReference type="InterPro" id="IPR000748">
    <property type="entry name" value="PsdUridine_synth_RsuA/RluB/E/F"/>
</dbReference>
<dbReference type="InterPro" id="IPR018496">
    <property type="entry name" value="PsdUridine_synth_RsuA/RluB_CS"/>
</dbReference>
<dbReference type="Gene3D" id="3.10.290.10">
    <property type="entry name" value="RNA-binding S4 domain"/>
    <property type="match status" value="1"/>
</dbReference>
<protein>
    <recommendedName>
        <fullName evidence="4">Pseudouridine synthase</fullName>
        <ecNumber evidence="4">5.4.99.-</ecNumber>
    </recommendedName>
</protein>
<dbReference type="CDD" id="cd02553">
    <property type="entry name" value="PseudoU_synth_RsuA"/>
    <property type="match status" value="1"/>
</dbReference>
<dbReference type="GO" id="GO:0009982">
    <property type="term" value="F:pseudouridine synthase activity"/>
    <property type="evidence" value="ECO:0007669"/>
    <property type="project" value="InterPro"/>
</dbReference>
<dbReference type="InterPro" id="IPR020094">
    <property type="entry name" value="TruA/RsuA/RluB/E/F_N"/>
</dbReference>
<keyword evidence="2 4" id="KW-0413">Isomerase</keyword>
<comment type="similarity">
    <text evidence="1 4">Belongs to the pseudouridine synthase RsuA family.</text>
</comment>
<dbReference type="GO" id="GO:0140098">
    <property type="term" value="F:catalytic activity, acting on RNA"/>
    <property type="evidence" value="ECO:0007669"/>
    <property type="project" value="UniProtKB-ARBA"/>
</dbReference>
<dbReference type="PROSITE" id="PS50889">
    <property type="entry name" value="S4"/>
    <property type="match status" value="1"/>
</dbReference>
<dbReference type="GO" id="GO:0006364">
    <property type="term" value="P:rRNA processing"/>
    <property type="evidence" value="ECO:0007669"/>
    <property type="project" value="UniProtKB-ARBA"/>
</dbReference>
<dbReference type="Gene3D" id="3.30.70.580">
    <property type="entry name" value="Pseudouridine synthase I, catalytic domain, N-terminal subdomain"/>
    <property type="match status" value="1"/>
</dbReference>
<dbReference type="GO" id="GO:0003723">
    <property type="term" value="F:RNA binding"/>
    <property type="evidence" value="ECO:0007669"/>
    <property type="project" value="UniProtKB-KW"/>
</dbReference>
<keyword evidence="3" id="KW-0694">RNA-binding</keyword>
<evidence type="ECO:0000256" key="1">
    <source>
        <dbReference type="ARBA" id="ARBA00008348"/>
    </source>
</evidence>
<evidence type="ECO:0000256" key="3">
    <source>
        <dbReference type="PROSITE-ProRule" id="PRU00182"/>
    </source>
</evidence>
<dbReference type="Pfam" id="PF00849">
    <property type="entry name" value="PseudoU_synth_2"/>
    <property type="match status" value="1"/>
</dbReference>
<dbReference type="Proteomes" id="UP000245086">
    <property type="component" value="Unassembled WGS sequence"/>
</dbReference>
<evidence type="ECO:0000313" key="6">
    <source>
        <dbReference type="EMBL" id="GBF58777.1"/>
    </source>
</evidence>
<gene>
    <name evidence="6" type="primary">rsuA</name>
    <name evidence="6" type="ORF">PbB2_02465</name>
</gene>
<evidence type="ECO:0000256" key="2">
    <source>
        <dbReference type="ARBA" id="ARBA00023235"/>
    </source>
</evidence>
<feature type="domain" description="Pseudouridine synthase RsuA/RluA-like" evidence="5">
    <location>
        <begin position="77"/>
        <end position="210"/>
    </location>
</feature>
<dbReference type="SUPFAM" id="SSF55120">
    <property type="entry name" value="Pseudouridine synthase"/>
    <property type="match status" value="1"/>
</dbReference>
<name>A0A2P2ECI8_9PROT</name>
<accession>A0A2P2ECI8</accession>